<proteinExistence type="inferred from homology"/>
<evidence type="ECO:0000313" key="5">
    <source>
        <dbReference type="Proteomes" id="UP000005237"/>
    </source>
</evidence>
<evidence type="ECO:0000256" key="1">
    <source>
        <dbReference type="ARBA" id="ARBA00008796"/>
    </source>
</evidence>
<dbReference type="AlphaFoldDB" id="A0A8R1DGE5"/>
<comment type="subunit">
    <text evidence="2">Interacts with ODC1 and thereby sterically blocks ODC homodimerization.</text>
</comment>
<dbReference type="Proteomes" id="UP000005237">
    <property type="component" value="Unassembled WGS sequence"/>
</dbReference>
<reference evidence="4" key="2">
    <citation type="submission" date="2022-06" db="UniProtKB">
        <authorList>
            <consortium name="EnsemblMetazoa"/>
        </authorList>
    </citation>
    <scope>IDENTIFICATION</scope>
    <source>
        <strain evidence="4">DF5081</strain>
    </source>
</reference>
<evidence type="ECO:0000313" key="4">
    <source>
        <dbReference type="EnsemblMetazoa" id="CJA02062a.1"/>
    </source>
</evidence>
<protein>
    <recommendedName>
        <fullName evidence="6">Ornithine decarboxylase antizyme</fullName>
    </recommendedName>
</protein>
<dbReference type="EnsemblMetazoa" id="CJA02062a.1">
    <property type="protein sequence ID" value="CJA02062a.1"/>
    <property type="gene ID" value="WBGene00121265"/>
</dbReference>
<evidence type="ECO:0000256" key="2">
    <source>
        <dbReference type="ARBA" id="ARBA00011836"/>
    </source>
</evidence>
<dbReference type="InterPro" id="IPR016181">
    <property type="entry name" value="Acyl_CoA_acyltransferase"/>
</dbReference>
<keyword evidence="3" id="KW-0688">Ribosomal frameshifting</keyword>
<name>A0A8R1DGE5_CAEJA</name>
<accession>A0A8R1DGE5</accession>
<dbReference type="Gene3D" id="3.40.630.60">
    <property type="match status" value="1"/>
</dbReference>
<dbReference type="Pfam" id="PF02100">
    <property type="entry name" value="ODC_AZ"/>
    <property type="match status" value="1"/>
</dbReference>
<keyword evidence="5" id="KW-1185">Reference proteome</keyword>
<comment type="similarity">
    <text evidence="1">Belongs to the ODC antizyme family.</text>
</comment>
<sequence>MTKPGKKLRPPFATAARCFVLEVLKKCAAELQPFPEMERVLAVFEKSRINPTEGFPRTLRYVGFRPYAIDEHPAQLPADRYFIMSYKV</sequence>
<dbReference type="InterPro" id="IPR002993">
    <property type="entry name" value="ODC_AZ"/>
</dbReference>
<dbReference type="InterPro" id="IPR038581">
    <property type="entry name" value="ODC_AZ_sf"/>
</dbReference>
<evidence type="ECO:0008006" key="6">
    <source>
        <dbReference type="Google" id="ProtNLM"/>
    </source>
</evidence>
<dbReference type="SUPFAM" id="SSF55729">
    <property type="entry name" value="Acyl-CoA N-acyltransferases (Nat)"/>
    <property type="match status" value="1"/>
</dbReference>
<reference evidence="5" key="1">
    <citation type="submission" date="2010-08" db="EMBL/GenBank/DDBJ databases">
        <authorList>
            <consortium name="Caenorhabditis japonica Sequencing Consortium"/>
            <person name="Wilson R.K."/>
        </authorList>
    </citation>
    <scope>NUCLEOTIDE SEQUENCE [LARGE SCALE GENOMIC DNA]</scope>
    <source>
        <strain evidence="5">DF5081</strain>
    </source>
</reference>
<dbReference type="GO" id="GO:0075523">
    <property type="term" value="P:viral translational frameshifting"/>
    <property type="evidence" value="ECO:0007669"/>
    <property type="project" value="UniProtKB-KW"/>
</dbReference>
<organism evidence="4 5">
    <name type="scientific">Caenorhabditis japonica</name>
    <dbReference type="NCBI Taxonomy" id="281687"/>
    <lineage>
        <taxon>Eukaryota</taxon>
        <taxon>Metazoa</taxon>
        <taxon>Ecdysozoa</taxon>
        <taxon>Nematoda</taxon>
        <taxon>Chromadorea</taxon>
        <taxon>Rhabditida</taxon>
        <taxon>Rhabditina</taxon>
        <taxon>Rhabditomorpha</taxon>
        <taxon>Rhabditoidea</taxon>
        <taxon>Rhabditidae</taxon>
        <taxon>Peloderinae</taxon>
        <taxon>Caenorhabditis</taxon>
    </lineage>
</organism>
<dbReference type="GO" id="GO:0008073">
    <property type="term" value="F:ornithine decarboxylase inhibitor activity"/>
    <property type="evidence" value="ECO:0007669"/>
    <property type="project" value="InterPro"/>
</dbReference>
<evidence type="ECO:0000256" key="3">
    <source>
        <dbReference type="ARBA" id="ARBA00022758"/>
    </source>
</evidence>